<dbReference type="Proteomes" id="UP001597460">
    <property type="component" value="Unassembled WGS sequence"/>
</dbReference>
<sequence>MIWISFLLLLAAATIASMGWMASKPGYKGPTSDHFNGTTFQNSGNVPDKTFFDVMKWYVQRDQGEWTEIPEQEVTFAKKPADNVTKGMVITYVNHSTFLIQTSGVNILTDPVWSDRVSPVSFLGPKRYRPAGIKFEDLPKIDVVLISHNHYDHLDLETIKKLDEKFRPQFITPLGVSQLLKRSLVRYISDLDWWESKVVDSDITVHSVEAQHFSARGLFDRNKTLWSGYVIDTPSGNIYFAGDTGYGEFFKKIRKEHPSIKIALIPIGAYQPRWFMKPMHVNPEEAIQIHKDVRAQISFGMHFGTFPLADDGMKEPENDFMQAIRKPENLGVNFKLLKEGDSFRIK</sequence>
<accession>A0ABW5JH71</accession>
<keyword evidence="3" id="KW-1185">Reference proteome</keyword>
<dbReference type="RefSeq" id="WP_390298341.1">
    <property type="nucleotide sequence ID" value="NZ_JBHULI010000003.1"/>
</dbReference>
<dbReference type="EMBL" id="JBHULI010000003">
    <property type="protein sequence ID" value="MFD2531386.1"/>
    <property type="molecule type" value="Genomic_DNA"/>
</dbReference>
<protein>
    <submittedName>
        <fullName evidence="2">MBL fold metallo-hydrolase</fullName>
    </submittedName>
</protein>
<dbReference type="InterPro" id="IPR001279">
    <property type="entry name" value="Metallo-B-lactamas"/>
</dbReference>
<comment type="caution">
    <text evidence="2">The sequence shown here is derived from an EMBL/GenBank/DDBJ whole genome shotgun (WGS) entry which is preliminary data.</text>
</comment>
<evidence type="ECO:0000259" key="1">
    <source>
        <dbReference type="Pfam" id="PF12706"/>
    </source>
</evidence>
<dbReference type="Gene3D" id="3.60.15.10">
    <property type="entry name" value="Ribonuclease Z/Hydroxyacylglutathione hydrolase-like"/>
    <property type="match status" value="1"/>
</dbReference>
<dbReference type="SUPFAM" id="SSF56281">
    <property type="entry name" value="Metallo-hydrolase/oxidoreductase"/>
    <property type="match status" value="1"/>
</dbReference>
<dbReference type="Pfam" id="PF12706">
    <property type="entry name" value="Lactamase_B_2"/>
    <property type="match status" value="1"/>
</dbReference>
<dbReference type="InterPro" id="IPR036866">
    <property type="entry name" value="RibonucZ/Hydroxyglut_hydro"/>
</dbReference>
<dbReference type="PANTHER" id="PTHR15032">
    <property type="entry name" value="N-ACYL-PHOSPHATIDYLETHANOLAMINE-HYDROLYZING PHOSPHOLIPASE D"/>
    <property type="match status" value="1"/>
</dbReference>
<proteinExistence type="predicted"/>
<evidence type="ECO:0000313" key="2">
    <source>
        <dbReference type="EMBL" id="MFD2531386.1"/>
    </source>
</evidence>
<feature type="domain" description="Metallo-beta-lactamase" evidence="1">
    <location>
        <begin position="106"/>
        <end position="303"/>
    </location>
</feature>
<reference evidence="3" key="1">
    <citation type="journal article" date="2019" name="Int. J. Syst. Evol. Microbiol.">
        <title>The Global Catalogue of Microorganisms (GCM) 10K type strain sequencing project: providing services to taxonomists for standard genome sequencing and annotation.</title>
        <authorList>
            <consortium name="The Broad Institute Genomics Platform"/>
            <consortium name="The Broad Institute Genome Sequencing Center for Infectious Disease"/>
            <person name="Wu L."/>
            <person name="Ma J."/>
        </authorList>
    </citation>
    <scope>NUCLEOTIDE SEQUENCE [LARGE SCALE GENOMIC DNA]</scope>
    <source>
        <strain evidence="3">KCTC 52042</strain>
    </source>
</reference>
<evidence type="ECO:0000313" key="3">
    <source>
        <dbReference type="Proteomes" id="UP001597460"/>
    </source>
</evidence>
<organism evidence="2 3">
    <name type="scientific">Gracilimonas halophila</name>
    <dbReference type="NCBI Taxonomy" id="1834464"/>
    <lineage>
        <taxon>Bacteria</taxon>
        <taxon>Pseudomonadati</taxon>
        <taxon>Balneolota</taxon>
        <taxon>Balneolia</taxon>
        <taxon>Balneolales</taxon>
        <taxon>Balneolaceae</taxon>
        <taxon>Gracilimonas</taxon>
    </lineage>
</organism>
<name>A0ABW5JH71_9BACT</name>
<gene>
    <name evidence="2" type="ORF">ACFSVN_02885</name>
</gene>
<dbReference type="PANTHER" id="PTHR15032:SF4">
    <property type="entry name" value="N-ACYL-PHOSPHATIDYLETHANOLAMINE-HYDROLYZING PHOSPHOLIPASE D"/>
    <property type="match status" value="1"/>
</dbReference>